<evidence type="ECO:0000256" key="3">
    <source>
        <dbReference type="ARBA" id="ARBA00022448"/>
    </source>
</evidence>
<dbReference type="PANTHER" id="PTHR32552:SF74">
    <property type="entry name" value="HYDROXAMATE SIDEROPHORE RECEPTOR FHUE"/>
    <property type="match status" value="1"/>
</dbReference>
<dbReference type="PROSITE" id="PS52016">
    <property type="entry name" value="TONB_DEPENDENT_REC_3"/>
    <property type="match status" value="1"/>
</dbReference>
<evidence type="ECO:0000256" key="18">
    <source>
        <dbReference type="SAM" id="SignalP"/>
    </source>
</evidence>
<dbReference type="Pfam" id="PF07660">
    <property type="entry name" value="STN"/>
    <property type="match status" value="1"/>
</dbReference>
<keyword evidence="9" id="KW-0406">Ion transport</keyword>
<proteinExistence type="inferred from homology"/>
<dbReference type="InterPro" id="IPR012910">
    <property type="entry name" value="Plug_dom"/>
</dbReference>
<dbReference type="InterPro" id="IPR037066">
    <property type="entry name" value="Plug_dom_sf"/>
</dbReference>
<organism evidence="20 21">
    <name type="scientific">Comamonas testosteroni TK102</name>
    <dbReference type="NCBI Taxonomy" id="1392005"/>
    <lineage>
        <taxon>Bacteria</taxon>
        <taxon>Pseudomonadati</taxon>
        <taxon>Pseudomonadota</taxon>
        <taxon>Betaproteobacteria</taxon>
        <taxon>Burkholderiales</taxon>
        <taxon>Comamonadaceae</taxon>
        <taxon>Comamonas</taxon>
    </lineage>
</organism>
<dbReference type="HOGENOM" id="CLU_008287_9_3_4"/>
<dbReference type="PROSITE" id="PS01156">
    <property type="entry name" value="TONB_DEPENDENT_REC_2"/>
    <property type="match status" value="1"/>
</dbReference>
<evidence type="ECO:0000256" key="5">
    <source>
        <dbReference type="ARBA" id="ARBA00022496"/>
    </source>
</evidence>
<evidence type="ECO:0000256" key="12">
    <source>
        <dbReference type="ARBA" id="ARBA00023170"/>
    </source>
</evidence>
<evidence type="ECO:0000259" key="19">
    <source>
        <dbReference type="SMART" id="SM00965"/>
    </source>
</evidence>
<dbReference type="GO" id="GO:0015891">
    <property type="term" value="P:siderophore transport"/>
    <property type="evidence" value="ECO:0007669"/>
    <property type="project" value="InterPro"/>
</dbReference>
<evidence type="ECO:0000256" key="15">
    <source>
        <dbReference type="PROSITE-ProRule" id="PRU10144"/>
    </source>
</evidence>
<feature type="signal peptide" evidence="18">
    <location>
        <begin position="1"/>
        <end position="38"/>
    </location>
</feature>
<dbReference type="Gene3D" id="2.170.130.10">
    <property type="entry name" value="TonB-dependent receptor, plug domain"/>
    <property type="match status" value="1"/>
</dbReference>
<dbReference type="InterPro" id="IPR000531">
    <property type="entry name" value="Beta-barrel_TonB"/>
</dbReference>
<gene>
    <name evidence="20" type="ORF">O987_11890</name>
</gene>
<evidence type="ECO:0000313" key="21">
    <source>
        <dbReference type="Proteomes" id="UP000028782"/>
    </source>
</evidence>
<comment type="subcellular location">
    <subcellularLocation>
        <location evidence="1 14">Cell outer membrane</location>
        <topology evidence="1 14">Multi-pass membrane protein</topology>
    </subcellularLocation>
</comment>
<dbReference type="GO" id="GO:0038023">
    <property type="term" value="F:signaling receptor activity"/>
    <property type="evidence" value="ECO:0007669"/>
    <property type="project" value="InterPro"/>
</dbReference>
<dbReference type="Pfam" id="PF00593">
    <property type="entry name" value="TonB_dep_Rec_b-barrel"/>
    <property type="match status" value="1"/>
</dbReference>
<dbReference type="PANTHER" id="PTHR32552">
    <property type="entry name" value="FERRICHROME IRON RECEPTOR-RELATED"/>
    <property type="match status" value="1"/>
</dbReference>
<dbReference type="Gene3D" id="2.40.170.20">
    <property type="entry name" value="TonB-dependent receptor, beta-barrel domain"/>
    <property type="match status" value="1"/>
</dbReference>
<evidence type="ECO:0000256" key="10">
    <source>
        <dbReference type="ARBA" id="ARBA00023077"/>
    </source>
</evidence>
<comment type="similarity">
    <text evidence="2 14 16">Belongs to the TonB-dependent receptor family.</text>
</comment>
<dbReference type="AlphaFoldDB" id="A0A076PPA1"/>
<dbReference type="EMBL" id="CP006704">
    <property type="protein sequence ID" value="AIJ46496.1"/>
    <property type="molecule type" value="Genomic_DNA"/>
</dbReference>
<keyword evidence="12 20" id="KW-0675">Receptor</keyword>
<evidence type="ECO:0000256" key="9">
    <source>
        <dbReference type="ARBA" id="ARBA00023065"/>
    </source>
</evidence>
<feature type="domain" description="Secretin/TonB short N-terminal" evidence="19">
    <location>
        <begin position="70"/>
        <end position="121"/>
    </location>
</feature>
<accession>A0A076PPA1</accession>
<evidence type="ECO:0000256" key="1">
    <source>
        <dbReference type="ARBA" id="ARBA00004571"/>
    </source>
</evidence>
<dbReference type="SMART" id="SM00965">
    <property type="entry name" value="STN"/>
    <property type="match status" value="1"/>
</dbReference>
<feature type="region of interest" description="Disordered" evidence="17">
    <location>
        <begin position="121"/>
        <end position="166"/>
    </location>
</feature>
<evidence type="ECO:0000256" key="17">
    <source>
        <dbReference type="SAM" id="MobiDB-lite"/>
    </source>
</evidence>
<dbReference type="GO" id="GO:0015344">
    <property type="term" value="F:siderophore uptake transmembrane transporter activity"/>
    <property type="evidence" value="ECO:0007669"/>
    <property type="project" value="TreeGrafter"/>
</dbReference>
<evidence type="ECO:0000256" key="11">
    <source>
        <dbReference type="ARBA" id="ARBA00023136"/>
    </source>
</evidence>
<dbReference type="SUPFAM" id="SSF56935">
    <property type="entry name" value="Porins"/>
    <property type="match status" value="1"/>
</dbReference>
<evidence type="ECO:0000256" key="2">
    <source>
        <dbReference type="ARBA" id="ARBA00009810"/>
    </source>
</evidence>
<dbReference type="Proteomes" id="UP000028782">
    <property type="component" value="Chromosome"/>
</dbReference>
<dbReference type="CDD" id="cd01347">
    <property type="entry name" value="ligand_gated_channel"/>
    <property type="match status" value="1"/>
</dbReference>
<keyword evidence="5" id="KW-0410">Iron transport</keyword>
<dbReference type="InterPro" id="IPR039426">
    <property type="entry name" value="TonB-dep_rcpt-like"/>
</dbReference>
<reference evidence="20 21" key="1">
    <citation type="journal article" date="2014" name="Genome Announc.">
        <title>Complete Genome Sequence of Polychlorinated Biphenyl Degrader Comamonas testosteroni TK102 (NBRC 109938).</title>
        <authorList>
            <person name="Fukuda K."/>
            <person name="Hosoyama A."/>
            <person name="Tsuchikane K."/>
            <person name="Ohji S."/>
            <person name="Yamazoe A."/>
            <person name="Fujita N."/>
            <person name="Shintani M."/>
            <person name="Kimbara K."/>
        </authorList>
    </citation>
    <scope>NUCLEOTIDE SEQUENCE [LARGE SCALE GENOMIC DNA]</scope>
    <source>
        <strain evidence="20">TK102</strain>
    </source>
</reference>
<dbReference type="RefSeq" id="WP_043376366.1">
    <property type="nucleotide sequence ID" value="NZ_CP006704.1"/>
</dbReference>
<name>A0A076PPA1_COMTE</name>
<evidence type="ECO:0000256" key="14">
    <source>
        <dbReference type="PROSITE-ProRule" id="PRU01360"/>
    </source>
</evidence>
<keyword evidence="7 18" id="KW-0732">Signal</keyword>
<feature type="compositionally biased region" description="Polar residues" evidence="17">
    <location>
        <begin position="143"/>
        <end position="166"/>
    </location>
</feature>
<evidence type="ECO:0000256" key="6">
    <source>
        <dbReference type="ARBA" id="ARBA00022692"/>
    </source>
</evidence>
<dbReference type="InterPro" id="IPR036942">
    <property type="entry name" value="Beta-barrel_TonB_sf"/>
</dbReference>
<protein>
    <submittedName>
        <fullName evidence="20">TonB-denpendent receptor</fullName>
    </submittedName>
</protein>
<dbReference type="GO" id="GO:0009279">
    <property type="term" value="C:cell outer membrane"/>
    <property type="evidence" value="ECO:0007669"/>
    <property type="project" value="UniProtKB-SubCell"/>
</dbReference>
<sequence length="813" mass="88748">MPASMASRSLPNPVFSPVARAARLALLGWTLAASAVQAAEPPVAGQVQTYRIEAGPLGRVLSEVAATAGMALSFDPALTQGRQSPVLAGSYTPREALQRLLAGSGLELVSRPGGSYTLQRQAVSPISGEEGSTLSEVRVTAQAERSGTTEGTGSYTQTGPSRTATGLSLTLRETPQSVSVMTRQRMDDFKLETLADVLEQTPGIGVYRQNNATDFQARGSEVNLQVDGMSQLSNGWYFVTSTMYALDDMAEMDRVEVLKGSSGLVVGKGGYGATVNLIRKRPTREFQASVRANAGSWDTYRAQADIGGSLNEAGTLRGRVVASMTDAGSFRDNEKSNSKMLFGTLEADLTPDTLLNLGITLRQREARGFGTTRPIQRYTAAGAEVGLMPRSFNNGAPWSGYEQDSTELFGSVEQRLAHDWTASLKFFHQSVKMDDMTLGYLWNSTTAAYLPWKDVENRNWSVNLDVKGPFSLLGRTHELLAGMGMSRYHSGLLYGSSKSVPLANLGLSYAQGGGALAQPDFGNWNYDRHVFNQRQRYAYAAGRFRLADPLQLIAGMRVTQYRQHDVTPTWWNYDMRETVTTPYAGLVYEVHPQVSLYGSYATIFKPQSAQDAQGRTLDPEQGKTFEVGAKGEFLDKRLNASIAHFWMKTDNSAEETGAFTPGGDMAYRAVNGATRRGWELELSGELARGWQVQGSLVQQNSSLTSSSLYPKYQLKLGNTYRFEGGALRGLTLGAATRWQSKTSTSDSHNTLAQQSYAVLDLMARYQVDKHLSLSLNVNNLLDKKYFAGVSSLGGLYYTWGAPRSVNVGMRYDF</sequence>
<dbReference type="Pfam" id="PF07715">
    <property type="entry name" value="Plug"/>
    <property type="match status" value="1"/>
</dbReference>
<evidence type="ECO:0000256" key="13">
    <source>
        <dbReference type="ARBA" id="ARBA00023237"/>
    </source>
</evidence>
<feature type="compositionally biased region" description="Polar residues" evidence="17">
    <location>
        <begin position="121"/>
        <end position="135"/>
    </location>
</feature>
<keyword evidence="13 14" id="KW-0998">Cell outer membrane</keyword>
<evidence type="ECO:0000313" key="20">
    <source>
        <dbReference type="EMBL" id="AIJ46496.1"/>
    </source>
</evidence>
<dbReference type="Gene3D" id="3.55.50.30">
    <property type="match status" value="1"/>
</dbReference>
<keyword evidence="6 14" id="KW-0812">Transmembrane</keyword>
<evidence type="ECO:0000256" key="8">
    <source>
        <dbReference type="ARBA" id="ARBA00023004"/>
    </source>
</evidence>
<evidence type="ECO:0000256" key="7">
    <source>
        <dbReference type="ARBA" id="ARBA00022729"/>
    </source>
</evidence>
<evidence type="ECO:0000256" key="16">
    <source>
        <dbReference type="RuleBase" id="RU003357"/>
    </source>
</evidence>
<keyword evidence="10 16" id="KW-0798">TonB box</keyword>
<dbReference type="NCBIfam" id="TIGR01783">
    <property type="entry name" value="TonB-siderophor"/>
    <property type="match status" value="1"/>
</dbReference>
<feature type="short sequence motif" description="TonB C-terminal box" evidence="15">
    <location>
        <begin position="796"/>
        <end position="813"/>
    </location>
</feature>
<feature type="chain" id="PRO_5001716555" evidence="18">
    <location>
        <begin position="39"/>
        <end position="813"/>
    </location>
</feature>
<dbReference type="InterPro" id="IPR010105">
    <property type="entry name" value="TonB_sidphr_rcpt"/>
</dbReference>
<dbReference type="InterPro" id="IPR011662">
    <property type="entry name" value="Secretin/TonB_short_N"/>
</dbReference>
<keyword evidence="11 14" id="KW-0472">Membrane</keyword>
<keyword evidence="4 14" id="KW-1134">Transmembrane beta strand</keyword>
<keyword evidence="8" id="KW-0408">Iron</keyword>
<dbReference type="InterPro" id="IPR010917">
    <property type="entry name" value="TonB_rcpt_CS"/>
</dbReference>
<keyword evidence="3 14" id="KW-0813">Transport</keyword>
<dbReference type="KEGG" id="ctes:O987_11890"/>
<evidence type="ECO:0000256" key="4">
    <source>
        <dbReference type="ARBA" id="ARBA00022452"/>
    </source>
</evidence>